<dbReference type="GO" id="GO:0052621">
    <property type="term" value="F:diguanylate cyclase activity"/>
    <property type="evidence" value="ECO:0007669"/>
    <property type="project" value="UniProtKB-EC"/>
</dbReference>
<feature type="transmembrane region" description="Helical" evidence="3">
    <location>
        <begin position="197"/>
        <end position="213"/>
    </location>
</feature>
<dbReference type="GO" id="GO:0043709">
    <property type="term" value="P:cell adhesion involved in single-species biofilm formation"/>
    <property type="evidence" value="ECO:0007669"/>
    <property type="project" value="TreeGrafter"/>
</dbReference>
<keyword evidence="3" id="KW-0812">Transmembrane</keyword>
<dbReference type="OrthoDB" id="9812260at2"/>
<feature type="transmembrane region" description="Helical" evidence="3">
    <location>
        <begin position="170"/>
        <end position="190"/>
    </location>
</feature>
<dbReference type="PANTHER" id="PTHR45138:SF9">
    <property type="entry name" value="DIGUANYLATE CYCLASE DGCM-RELATED"/>
    <property type="match status" value="1"/>
</dbReference>
<feature type="transmembrane region" description="Helical" evidence="3">
    <location>
        <begin position="129"/>
        <end position="150"/>
    </location>
</feature>
<evidence type="ECO:0000256" key="3">
    <source>
        <dbReference type="SAM" id="Phobius"/>
    </source>
</evidence>
<comment type="catalytic activity">
    <reaction evidence="2">
        <text>2 GTP = 3',3'-c-di-GMP + 2 diphosphate</text>
        <dbReference type="Rhea" id="RHEA:24898"/>
        <dbReference type="ChEBI" id="CHEBI:33019"/>
        <dbReference type="ChEBI" id="CHEBI:37565"/>
        <dbReference type="ChEBI" id="CHEBI:58805"/>
        <dbReference type="EC" id="2.7.7.65"/>
    </reaction>
</comment>
<dbReference type="EMBL" id="RXNV01000002">
    <property type="protein sequence ID" value="RTR33356.1"/>
    <property type="molecule type" value="Genomic_DNA"/>
</dbReference>
<feature type="transmembrane region" description="Helical" evidence="3">
    <location>
        <begin position="44"/>
        <end position="63"/>
    </location>
</feature>
<feature type="domain" description="GGDEF" evidence="4">
    <location>
        <begin position="265"/>
        <end position="417"/>
    </location>
</feature>
<dbReference type="PANTHER" id="PTHR45138">
    <property type="entry name" value="REGULATORY COMPONENTS OF SENSORY TRANSDUCTION SYSTEM"/>
    <property type="match status" value="1"/>
</dbReference>
<evidence type="ECO:0000256" key="1">
    <source>
        <dbReference type="ARBA" id="ARBA00012528"/>
    </source>
</evidence>
<dbReference type="SMART" id="SM00267">
    <property type="entry name" value="GGDEF"/>
    <property type="match status" value="1"/>
</dbReference>
<evidence type="ECO:0000313" key="6">
    <source>
        <dbReference type="Proteomes" id="UP000282060"/>
    </source>
</evidence>
<dbReference type="CDD" id="cd01949">
    <property type="entry name" value="GGDEF"/>
    <property type="match status" value="1"/>
</dbReference>
<dbReference type="InterPro" id="IPR043128">
    <property type="entry name" value="Rev_trsase/Diguanyl_cyclase"/>
</dbReference>
<protein>
    <recommendedName>
        <fullName evidence="1">diguanylate cyclase</fullName>
        <ecNumber evidence="1">2.7.7.65</ecNumber>
    </recommendedName>
</protein>
<evidence type="ECO:0000256" key="2">
    <source>
        <dbReference type="ARBA" id="ARBA00034247"/>
    </source>
</evidence>
<dbReference type="Proteomes" id="UP000282060">
    <property type="component" value="Unassembled WGS sequence"/>
</dbReference>
<accession>A0A3S0IDY6</accession>
<dbReference type="NCBIfam" id="TIGR00254">
    <property type="entry name" value="GGDEF"/>
    <property type="match status" value="1"/>
</dbReference>
<name>A0A3S0IDY6_9GAMM</name>
<dbReference type="GO" id="GO:1902201">
    <property type="term" value="P:negative regulation of bacterial-type flagellum-dependent cell motility"/>
    <property type="evidence" value="ECO:0007669"/>
    <property type="project" value="TreeGrafter"/>
</dbReference>
<evidence type="ECO:0000313" key="5">
    <source>
        <dbReference type="EMBL" id="RTR33356.1"/>
    </source>
</evidence>
<feature type="transmembrane region" description="Helical" evidence="3">
    <location>
        <begin position="97"/>
        <end position="117"/>
    </location>
</feature>
<dbReference type="InterPro" id="IPR000160">
    <property type="entry name" value="GGDEF_dom"/>
</dbReference>
<feature type="transmembrane region" description="Helical" evidence="3">
    <location>
        <begin position="12"/>
        <end position="38"/>
    </location>
</feature>
<reference evidence="5 6" key="1">
    <citation type="submission" date="2018-12" db="EMBL/GenBank/DDBJ databases">
        <authorList>
            <person name="Yu L."/>
        </authorList>
    </citation>
    <scope>NUCLEOTIDE SEQUENCE [LARGE SCALE GENOMIC DNA]</scope>
    <source>
        <strain evidence="5 6">HAW-EB5</strain>
    </source>
</reference>
<dbReference type="Gene3D" id="3.30.70.270">
    <property type="match status" value="1"/>
</dbReference>
<dbReference type="EC" id="2.7.7.65" evidence="1"/>
<keyword evidence="3" id="KW-1133">Transmembrane helix</keyword>
<dbReference type="InterPro" id="IPR050469">
    <property type="entry name" value="Diguanylate_Cyclase"/>
</dbReference>
<feature type="transmembrane region" description="Helical" evidence="3">
    <location>
        <begin position="70"/>
        <end position="91"/>
    </location>
</feature>
<dbReference type="PROSITE" id="PS50887">
    <property type="entry name" value="GGDEF"/>
    <property type="match status" value="1"/>
</dbReference>
<comment type="caution">
    <text evidence="5">The sequence shown here is derived from an EMBL/GenBank/DDBJ whole genome shotgun (WGS) entry which is preliminary data.</text>
</comment>
<dbReference type="RefSeq" id="WP_126504912.1">
    <property type="nucleotide sequence ID" value="NZ_RXNV01000002.1"/>
</dbReference>
<dbReference type="SUPFAM" id="SSF55073">
    <property type="entry name" value="Nucleotide cyclase"/>
    <property type="match status" value="1"/>
</dbReference>
<dbReference type="AlphaFoldDB" id="A0A3S0IDY6"/>
<dbReference type="GO" id="GO:0005886">
    <property type="term" value="C:plasma membrane"/>
    <property type="evidence" value="ECO:0007669"/>
    <property type="project" value="TreeGrafter"/>
</dbReference>
<organism evidence="5 6">
    <name type="scientific">Shewanella atlantica</name>
    <dbReference type="NCBI Taxonomy" id="271099"/>
    <lineage>
        <taxon>Bacteria</taxon>
        <taxon>Pseudomonadati</taxon>
        <taxon>Pseudomonadota</taxon>
        <taxon>Gammaproteobacteria</taxon>
        <taxon>Alteromonadales</taxon>
        <taxon>Shewanellaceae</taxon>
        <taxon>Shewanella</taxon>
    </lineage>
</organism>
<dbReference type="Pfam" id="PF00990">
    <property type="entry name" value="GGDEF"/>
    <property type="match status" value="2"/>
</dbReference>
<proteinExistence type="predicted"/>
<dbReference type="InterPro" id="IPR029787">
    <property type="entry name" value="Nucleotide_cyclase"/>
</dbReference>
<gene>
    <name evidence="5" type="ORF">EKG39_06345</name>
</gene>
<keyword evidence="6" id="KW-1185">Reference proteome</keyword>
<evidence type="ECO:0000259" key="4">
    <source>
        <dbReference type="PROSITE" id="PS50887"/>
    </source>
</evidence>
<keyword evidence="3" id="KW-0472">Membrane</keyword>
<sequence length="418" mass="47213">MSLFFTFTIFRSAIFRVGLPIVVVASLCLYCDNILAIVSPHSELMQISPYIMLPLVIFLSQPFNQGNSGLLAVVMLLGYYLIQNHLTFPLIAEVDKLSSWLIIIGLQLSLFVIHLLPERRLLSKSGVNFLLLLTLQLIIGFIAIKAISAAEIDLLWRTYLKPIEALSSSPYLLLMFSVLLTVTSFFVVVFRNDSSDHIVFTNLLFSTLCLYSFNTPVIPELCFSLAATFMLVHIMTSSHELAFVDQLTELPGRRALEIELKHLSGLYTIAMVDIDHFKHFNDNYGHRTGDEVLRLVSLLMSKVSGRAKIYRYGGEEFTIVIKGKNANQSMQYLNKIRSTIENYDMVIRNHQQRPIIEPNFRLKISKPVDQPTVNITVSIGVADSQNLLSTEEVIKAADKALYRAKSSGRNRVTNLRFA</sequence>